<evidence type="ECO:0000259" key="2">
    <source>
        <dbReference type="SMART" id="SM00507"/>
    </source>
</evidence>
<proteinExistence type="inferred from homology"/>
<dbReference type="Proteomes" id="UP001597478">
    <property type="component" value="Unassembled WGS sequence"/>
</dbReference>
<dbReference type="InterPro" id="IPR003615">
    <property type="entry name" value="HNH_nuc"/>
</dbReference>
<dbReference type="InterPro" id="IPR003870">
    <property type="entry name" value="DUF222"/>
</dbReference>
<reference evidence="4" key="1">
    <citation type="journal article" date="2019" name="Int. J. Syst. Evol. Microbiol.">
        <title>The Global Catalogue of Microorganisms (GCM) 10K type strain sequencing project: providing services to taxonomists for standard genome sequencing and annotation.</title>
        <authorList>
            <consortium name="The Broad Institute Genomics Platform"/>
            <consortium name="The Broad Institute Genome Sequencing Center for Infectious Disease"/>
            <person name="Wu L."/>
            <person name="Ma J."/>
        </authorList>
    </citation>
    <scope>NUCLEOTIDE SEQUENCE [LARGE SCALE GENOMIC DNA]</scope>
    <source>
        <strain evidence="4">IBRC-M 10906</strain>
    </source>
</reference>
<evidence type="ECO:0000313" key="3">
    <source>
        <dbReference type="EMBL" id="MFD2800266.1"/>
    </source>
</evidence>
<comment type="similarity">
    <text evidence="1">Belongs to the Rv1128c/1148c/1588c/1702c/1945/3466 family.</text>
</comment>
<dbReference type="SMART" id="SM00507">
    <property type="entry name" value="HNHc"/>
    <property type="match status" value="1"/>
</dbReference>
<dbReference type="RefSeq" id="WP_377388478.1">
    <property type="nucleotide sequence ID" value="NZ_JBHSAN010000012.1"/>
</dbReference>
<protein>
    <submittedName>
        <fullName evidence="3">DUF222 domain-containing protein</fullName>
    </submittedName>
</protein>
<evidence type="ECO:0000256" key="1">
    <source>
        <dbReference type="ARBA" id="ARBA00023450"/>
    </source>
</evidence>
<feature type="domain" description="HNH nuclease" evidence="2">
    <location>
        <begin position="349"/>
        <end position="401"/>
    </location>
</feature>
<evidence type="ECO:0000313" key="4">
    <source>
        <dbReference type="Proteomes" id="UP001597478"/>
    </source>
</evidence>
<dbReference type="InterPro" id="IPR002711">
    <property type="entry name" value="HNH"/>
</dbReference>
<name>A0ABW5W9U9_9PSEU</name>
<dbReference type="Pfam" id="PF02720">
    <property type="entry name" value="DUF222"/>
    <property type="match status" value="1"/>
</dbReference>
<dbReference type="Gene3D" id="1.10.30.50">
    <property type="match status" value="1"/>
</dbReference>
<accession>A0ABW5W9U9</accession>
<keyword evidence="4" id="KW-1185">Reference proteome</keyword>
<comment type="caution">
    <text evidence="3">The sequence shown here is derived from an EMBL/GenBank/DDBJ whole genome shotgun (WGS) entry which is preliminary data.</text>
</comment>
<gene>
    <name evidence="3" type="ORF">ACFS2C_12760</name>
</gene>
<sequence>MVAELHWWLGFKHAFGAPWETAGPRITLLCLITSGSSPRNGPVVTFRCFLLHPNDLGFFGRIVGMGETSIERVLELEREIARLQALQARALADYSTPRGHAVDVASELALALSISENSARIKMTLARDLVSRLPKTLAAMSRGEIDAYKASKVAGPTSVLSDSLAREVDAAVADRLAGRDPSSIRRMVNRTVHKVDPDGAAARAENRRRERKVELMHTDDAMATLSANLPAEVASAAYARIDRRARALRNTGDQRTMDQLRADVFADLLLGNHAGTPSAKAEIFVHVDLATLVGLANNPGELAGHGPLPAPIARAIAFDPKSTWRRIITDPRTGAPIDVGRERYRPPAVTADHVKIRDRECRFPTCHRPAHYSDLDHVIPKQRNGETNTRNLIGLCRRHHRIKHTPGWQFHLTDTGTLHITTPAGHTYTTP</sequence>
<organism evidence="3 4">
    <name type="scientific">Prauserella oleivorans</name>
    <dbReference type="NCBI Taxonomy" id="1478153"/>
    <lineage>
        <taxon>Bacteria</taxon>
        <taxon>Bacillati</taxon>
        <taxon>Actinomycetota</taxon>
        <taxon>Actinomycetes</taxon>
        <taxon>Pseudonocardiales</taxon>
        <taxon>Pseudonocardiaceae</taxon>
        <taxon>Prauserella</taxon>
    </lineage>
</organism>
<dbReference type="Pfam" id="PF01844">
    <property type="entry name" value="HNH"/>
    <property type="match status" value="1"/>
</dbReference>
<dbReference type="EMBL" id="JBHUOF010000014">
    <property type="protein sequence ID" value="MFD2800266.1"/>
    <property type="molecule type" value="Genomic_DNA"/>
</dbReference>
<dbReference type="CDD" id="cd00085">
    <property type="entry name" value="HNHc"/>
    <property type="match status" value="1"/>
</dbReference>